<gene>
    <name evidence="2" type="ORF">LMI_2236</name>
    <name evidence="3" type="ORF">SAMN02982997_01715</name>
</gene>
<accession>A0A098GGB8</accession>
<name>A0A098GGB8_LEGMI</name>
<evidence type="ECO:0000313" key="3">
    <source>
        <dbReference type="EMBL" id="SCY44583.1"/>
    </source>
</evidence>
<dbReference type="Proteomes" id="UP000182998">
    <property type="component" value="Unassembled WGS sequence"/>
</dbReference>
<protein>
    <submittedName>
        <fullName evidence="2">Uncharacterized protein</fullName>
    </submittedName>
</protein>
<dbReference type="Proteomes" id="UP000032414">
    <property type="component" value="Chromosome I"/>
</dbReference>
<organism evidence="2 4">
    <name type="scientific">Legionella micdadei</name>
    <name type="common">Tatlockia micdadei</name>
    <dbReference type="NCBI Taxonomy" id="451"/>
    <lineage>
        <taxon>Bacteria</taxon>
        <taxon>Pseudomonadati</taxon>
        <taxon>Pseudomonadota</taxon>
        <taxon>Gammaproteobacteria</taxon>
        <taxon>Legionellales</taxon>
        <taxon>Legionellaceae</taxon>
        <taxon>Legionella</taxon>
    </lineage>
</organism>
<evidence type="ECO:0000313" key="5">
    <source>
        <dbReference type="Proteomes" id="UP000182998"/>
    </source>
</evidence>
<dbReference type="EMBL" id="LN614830">
    <property type="protein sequence ID" value="CEG61508.1"/>
    <property type="molecule type" value="Genomic_DNA"/>
</dbReference>
<evidence type="ECO:0000256" key="1">
    <source>
        <dbReference type="SAM" id="MobiDB-lite"/>
    </source>
</evidence>
<dbReference type="RefSeq" id="WP_045099734.1">
    <property type="nucleotide sequence ID" value="NZ_CP020614.1"/>
</dbReference>
<reference evidence="4" key="1">
    <citation type="submission" date="2014-09" db="EMBL/GenBank/DDBJ databases">
        <authorList>
            <person name="Gomez-Valero L."/>
        </authorList>
    </citation>
    <scope>NUCLEOTIDE SEQUENCE [LARGE SCALE GENOMIC DNA]</scope>
    <source>
        <strain evidence="4">ATCC33218</strain>
    </source>
</reference>
<dbReference type="HOGENOM" id="CLU_2636817_0_0_6"/>
<proteinExistence type="predicted"/>
<dbReference type="EMBL" id="FMVN01000008">
    <property type="protein sequence ID" value="SCY44583.1"/>
    <property type="molecule type" value="Genomic_DNA"/>
</dbReference>
<evidence type="ECO:0000313" key="2">
    <source>
        <dbReference type="EMBL" id="CEG61508.1"/>
    </source>
</evidence>
<keyword evidence="5" id="KW-1185">Reference proteome</keyword>
<dbReference type="AlphaFoldDB" id="A0A098GGB8"/>
<evidence type="ECO:0000313" key="4">
    <source>
        <dbReference type="Proteomes" id="UP000032414"/>
    </source>
</evidence>
<reference evidence="2" key="2">
    <citation type="submission" date="2014-09" db="EMBL/GenBank/DDBJ databases">
        <authorList>
            <person name="GOMEZ-VALERO Laura"/>
        </authorList>
    </citation>
    <scope>NUCLEOTIDE SEQUENCE</scope>
    <source>
        <strain evidence="2">ATCC33218</strain>
    </source>
</reference>
<feature type="region of interest" description="Disordered" evidence="1">
    <location>
        <begin position="32"/>
        <end position="79"/>
    </location>
</feature>
<reference evidence="3 5" key="3">
    <citation type="submission" date="2016-10" db="EMBL/GenBank/DDBJ databases">
        <authorList>
            <person name="Varghese N."/>
            <person name="Submissions S."/>
        </authorList>
    </citation>
    <scope>NUCLEOTIDE SEQUENCE [LARGE SCALE GENOMIC DNA]</scope>
    <source>
        <strain evidence="3 5">ATCC 33218</strain>
    </source>
</reference>
<sequence>MKHEKFIHRLVVEFKRKLNELSTEQLEKLNPQITLTPAVGHEAGGSTANLRKKRPPTSPSLPVEPQKPGSTIPPLQKAN</sequence>
<dbReference type="PATRIC" id="fig|451.8.peg.3048"/>
<dbReference type="KEGG" id="tmc:LMI_2236"/>